<accession>A0A553N6G2</accession>
<dbReference type="PANTHER" id="PTHR10380:SF215">
    <property type="entry name" value="CUTICULAR PROTEIN 49AG"/>
    <property type="match status" value="1"/>
</dbReference>
<dbReference type="GO" id="GO:0062129">
    <property type="term" value="C:chitin-based extracellular matrix"/>
    <property type="evidence" value="ECO:0007669"/>
    <property type="project" value="TreeGrafter"/>
</dbReference>
<gene>
    <name evidence="3" type="ORF">TCAL_07449</name>
</gene>
<dbReference type="AlphaFoldDB" id="A0A553N6G2"/>
<feature type="region of interest" description="Disordered" evidence="2">
    <location>
        <begin position="62"/>
        <end position="121"/>
    </location>
</feature>
<dbReference type="InterPro" id="IPR000618">
    <property type="entry name" value="Insect_cuticle"/>
</dbReference>
<dbReference type="PRINTS" id="PR00947">
    <property type="entry name" value="CUTICLE"/>
</dbReference>
<feature type="compositionally biased region" description="Low complexity" evidence="2">
    <location>
        <begin position="131"/>
        <end position="145"/>
    </location>
</feature>
<reference evidence="3 4" key="1">
    <citation type="journal article" date="2018" name="Nat. Ecol. Evol.">
        <title>Genomic signatures of mitonuclear coevolution across populations of Tigriopus californicus.</title>
        <authorList>
            <person name="Barreto F.S."/>
            <person name="Watson E.T."/>
            <person name="Lima T.G."/>
            <person name="Willett C.S."/>
            <person name="Edmands S."/>
            <person name="Li W."/>
            <person name="Burton R.S."/>
        </authorList>
    </citation>
    <scope>NUCLEOTIDE SEQUENCE [LARGE SCALE GENOMIC DNA]</scope>
    <source>
        <strain evidence="3 4">San Diego</strain>
    </source>
</reference>
<evidence type="ECO:0000256" key="1">
    <source>
        <dbReference type="PROSITE-ProRule" id="PRU00497"/>
    </source>
</evidence>
<dbReference type="GO" id="GO:0008010">
    <property type="term" value="F:structural constituent of chitin-based larval cuticle"/>
    <property type="evidence" value="ECO:0007669"/>
    <property type="project" value="TreeGrafter"/>
</dbReference>
<proteinExistence type="predicted"/>
<comment type="caution">
    <text evidence="3">The sequence shown here is derived from an EMBL/GenBank/DDBJ whole genome shotgun (WGS) entry which is preliminary data.</text>
</comment>
<keyword evidence="1" id="KW-0193">Cuticle</keyword>
<evidence type="ECO:0000313" key="3">
    <source>
        <dbReference type="EMBL" id="TRY61022.1"/>
    </source>
</evidence>
<dbReference type="PROSITE" id="PS51155">
    <property type="entry name" value="CHIT_BIND_RR_2"/>
    <property type="match status" value="1"/>
</dbReference>
<feature type="compositionally biased region" description="Pro residues" evidence="2">
    <location>
        <begin position="105"/>
        <end position="116"/>
    </location>
</feature>
<evidence type="ECO:0000313" key="4">
    <source>
        <dbReference type="Proteomes" id="UP000318571"/>
    </source>
</evidence>
<sequence>MKISPSRKYQLLSHSFSRLEGNKKKNEEKNTSLAKMSLVDIIIGLTLSLVVVESRPQLQLNGFTPVNQYDSSSSSSNLYSSPGSSNDNSYSAPQPPTGSYLPSKTLPPPPPPPLPPITTYIKDIPSISTYGSSSSPSSSSSSSSSGFGGGISSGSFPSASTNNPAIVRSNFNAPTSPEDEWDYAFETSNGIKQEARGQIRIIDNKPVVVMEGSYSYTGPDGLQYEVDWYADETGFHPSAPFLPKPVEIPFPEQRAAVEEQIRFAREQEALGVSFSDENTVVAANSELLPNYQSFGDTYYV</sequence>
<dbReference type="InterPro" id="IPR050468">
    <property type="entry name" value="Cuticle_Struct_Prot"/>
</dbReference>
<name>A0A553N6G2_TIGCA</name>
<organism evidence="3 4">
    <name type="scientific">Tigriopus californicus</name>
    <name type="common">Marine copepod</name>
    <dbReference type="NCBI Taxonomy" id="6832"/>
    <lineage>
        <taxon>Eukaryota</taxon>
        <taxon>Metazoa</taxon>
        <taxon>Ecdysozoa</taxon>
        <taxon>Arthropoda</taxon>
        <taxon>Crustacea</taxon>
        <taxon>Multicrustacea</taxon>
        <taxon>Hexanauplia</taxon>
        <taxon>Copepoda</taxon>
        <taxon>Harpacticoida</taxon>
        <taxon>Harpacticidae</taxon>
        <taxon>Tigriopus</taxon>
    </lineage>
</organism>
<protein>
    <submittedName>
        <fullName evidence="3">Uncharacterized protein</fullName>
    </submittedName>
</protein>
<dbReference type="Proteomes" id="UP000318571">
    <property type="component" value="Chromosome 8"/>
</dbReference>
<keyword evidence="4" id="KW-1185">Reference proteome</keyword>
<dbReference type="PANTHER" id="PTHR10380">
    <property type="entry name" value="CUTICLE PROTEIN"/>
    <property type="match status" value="1"/>
</dbReference>
<feature type="compositionally biased region" description="Low complexity" evidence="2">
    <location>
        <begin position="71"/>
        <end position="91"/>
    </location>
</feature>
<dbReference type="Pfam" id="PF00379">
    <property type="entry name" value="Chitin_bind_4"/>
    <property type="match status" value="1"/>
</dbReference>
<evidence type="ECO:0000256" key="2">
    <source>
        <dbReference type="SAM" id="MobiDB-lite"/>
    </source>
</evidence>
<feature type="region of interest" description="Disordered" evidence="2">
    <location>
        <begin position="131"/>
        <end position="150"/>
    </location>
</feature>
<dbReference type="EMBL" id="VCGU01000459">
    <property type="protein sequence ID" value="TRY61022.1"/>
    <property type="molecule type" value="Genomic_DNA"/>
</dbReference>